<feature type="transmembrane region" description="Helical" evidence="9">
    <location>
        <begin position="243"/>
        <end position="264"/>
    </location>
</feature>
<name>A0A1H8JAC0_9RHOB</name>
<dbReference type="AlphaFoldDB" id="A0A1H8JAC0"/>
<dbReference type="PANTHER" id="PTHR30607:SF2">
    <property type="entry name" value="POTASSIUM-TRANSPORTING ATPASE POTASSIUM-BINDING SUBUNIT"/>
    <property type="match status" value="1"/>
</dbReference>
<accession>A0A1H8JAC0</accession>
<dbReference type="GO" id="GO:0008556">
    <property type="term" value="F:P-type potassium transmembrane transporter activity"/>
    <property type="evidence" value="ECO:0007669"/>
    <property type="project" value="InterPro"/>
</dbReference>
<protein>
    <submittedName>
        <fullName evidence="10">Potassium-transporting ATPase A subunit</fullName>
    </submittedName>
</protein>
<keyword evidence="4 9" id="KW-0812">Transmembrane</keyword>
<evidence type="ECO:0000256" key="5">
    <source>
        <dbReference type="ARBA" id="ARBA00022958"/>
    </source>
</evidence>
<keyword evidence="2" id="KW-1003">Cell membrane</keyword>
<evidence type="ECO:0000256" key="1">
    <source>
        <dbReference type="ARBA" id="ARBA00022448"/>
    </source>
</evidence>
<dbReference type="STRING" id="245187.SAMN04488003_1357"/>
<evidence type="ECO:0000313" key="11">
    <source>
        <dbReference type="Proteomes" id="UP000199585"/>
    </source>
</evidence>
<keyword evidence="8 9" id="KW-0472">Membrane</keyword>
<keyword evidence="6 9" id="KW-1133">Transmembrane helix</keyword>
<organism evidence="10 11">
    <name type="scientific">Loktanella fryxellensis</name>
    <dbReference type="NCBI Taxonomy" id="245187"/>
    <lineage>
        <taxon>Bacteria</taxon>
        <taxon>Pseudomonadati</taxon>
        <taxon>Pseudomonadota</taxon>
        <taxon>Alphaproteobacteria</taxon>
        <taxon>Rhodobacterales</taxon>
        <taxon>Roseobacteraceae</taxon>
        <taxon>Loktanella</taxon>
    </lineage>
</organism>
<dbReference type="EMBL" id="FOCI01000035">
    <property type="protein sequence ID" value="SEN77720.1"/>
    <property type="molecule type" value="Genomic_DNA"/>
</dbReference>
<feature type="transmembrane region" description="Helical" evidence="9">
    <location>
        <begin position="130"/>
        <end position="154"/>
    </location>
</feature>
<feature type="transmembrane region" description="Helical" evidence="9">
    <location>
        <begin position="6"/>
        <end position="26"/>
    </location>
</feature>
<dbReference type="GO" id="GO:0005886">
    <property type="term" value="C:plasma membrane"/>
    <property type="evidence" value="ECO:0007669"/>
    <property type="project" value="TreeGrafter"/>
</dbReference>
<evidence type="ECO:0000256" key="2">
    <source>
        <dbReference type="ARBA" id="ARBA00022475"/>
    </source>
</evidence>
<sequence length="351" mass="37174">MDHLLIAALIVGGTALLSWPLGAWMTRAMDPIPGQRTRATAFFARVGGTSERQSWRAYLVTLLTFNIVMFTVTFATLALQQYLPLNPDGMGPHDPTLVSNTAASFTTNTNLQHYSGEASMSYLSQLGGLMWLQFVSAAIGIAVLAALTGGLAWWADMGNFLIDVQCAAVLILLSLAALSAVLLVLRGVPMTLQGSATATTLEGAVQAIARWPVADFVAIEQLGTNGGGVFGPNSTLPLENQTFWTDGLSMVAIILIPMACVWMFDRILDRKKHASLGFAVMAVFLLVKITAAVALESAHTVAFADLAVATEVGNLEGKELRFGVTGGPLWAVPTTATSTGRWGPCTTASTR</sequence>
<feature type="transmembrane region" description="Helical" evidence="9">
    <location>
        <begin position="166"/>
        <end position="185"/>
    </location>
</feature>
<feature type="transmembrane region" description="Helical" evidence="9">
    <location>
        <begin position="57"/>
        <end position="79"/>
    </location>
</feature>
<keyword evidence="7" id="KW-0406">Ion transport</keyword>
<feature type="transmembrane region" description="Helical" evidence="9">
    <location>
        <begin position="276"/>
        <end position="295"/>
    </location>
</feature>
<evidence type="ECO:0000256" key="4">
    <source>
        <dbReference type="ARBA" id="ARBA00022692"/>
    </source>
</evidence>
<dbReference type="PANTHER" id="PTHR30607">
    <property type="entry name" value="POTASSIUM-TRANSPORTING ATPASE A CHAIN"/>
    <property type="match status" value="1"/>
</dbReference>
<evidence type="ECO:0000256" key="3">
    <source>
        <dbReference type="ARBA" id="ARBA00022538"/>
    </source>
</evidence>
<dbReference type="Pfam" id="PF03814">
    <property type="entry name" value="KdpA"/>
    <property type="match status" value="1"/>
</dbReference>
<evidence type="ECO:0000256" key="9">
    <source>
        <dbReference type="SAM" id="Phobius"/>
    </source>
</evidence>
<dbReference type="Proteomes" id="UP000199585">
    <property type="component" value="Unassembled WGS sequence"/>
</dbReference>
<keyword evidence="3" id="KW-0633">Potassium transport</keyword>
<reference evidence="10 11" key="1">
    <citation type="submission" date="2016-10" db="EMBL/GenBank/DDBJ databases">
        <authorList>
            <person name="de Groot N.N."/>
        </authorList>
    </citation>
    <scope>NUCLEOTIDE SEQUENCE [LARGE SCALE GENOMIC DNA]</scope>
    <source>
        <strain evidence="10 11">DSM 16213</strain>
    </source>
</reference>
<proteinExistence type="predicted"/>
<evidence type="ECO:0000256" key="7">
    <source>
        <dbReference type="ARBA" id="ARBA00023065"/>
    </source>
</evidence>
<evidence type="ECO:0000313" key="10">
    <source>
        <dbReference type="EMBL" id="SEN77720.1"/>
    </source>
</evidence>
<evidence type="ECO:0000256" key="6">
    <source>
        <dbReference type="ARBA" id="ARBA00022989"/>
    </source>
</evidence>
<keyword evidence="5" id="KW-0630">Potassium</keyword>
<evidence type="ECO:0000256" key="8">
    <source>
        <dbReference type="ARBA" id="ARBA00023136"/>
    </source>
</evidence>
<gene>
    <name evidence="10" type="ORF">SAMN04488003_1357</name>
</gene>
<keyword evidence="1" id="KW-0813">Transport</keyword>
<keyword evidence="11" id="KW-1185">Reference proteome</keyword>
<dbReference type="InterPro" id="IPR004623">
    <property type="entry name" value="KdpA"/>
</dbReference>